<feature type="binding site" evidence="7">
    <location>
        <position position="145"/>
    </location>
    <ligand>
        <name>Zn(2+)</name>
        <dbReference type="ChEBI" id="CHEBI:29105"/>
    </ligand>
</feature>
<dbReference type="GO" id="GO:0004089">
    <property type="term" value="F:carbonate dehydratase activity"/>
    <property type="evidence" value="ECO:0007669"/>
    <property type="project" value="UniProtKB-UniRule"/>
</dbReference>
<reference evidence="9" key="1">
    <citation type="submission" date="2021-01" db="EMBL/GenBank/DDBJ databases">
        <authorList>
            <person name="Corre E."/>
            <person name="Pelletier E."/>
            <person name="Niang G."/>
            <person name="Scheremetjew M."/>
            <person name="Finn R."/>
            <person name="Kale V."/>
            <person name="Holt S."/>
            <person name="Cochrane G."/>
            <person name="Meng A."/>
            <person name="Brown T."/>
            <person name="Cohen L."/>
        </authorList>
    </citation>
    <scope>NUCLEOTIDE SEQUENCE</scope>
    <source>
        <strain evidence="9">CCMP125</strain>
    </source>
</reference>
<dbReference type="PANTHER" id="PTHR11002:SF76">
    <property type="entry name" value="CARBONIC ANHYDRASE"/>
    <property type="match status" value="1"/>
</dbReference>
<keyword evidence="3 7" id="KW-0479">Metal-binding</keyword>
<gene>
    <name evidence="9" type="ORF">APAL1065_LOCUS16837</name>
</gene>
<dbReference type="PANTHER" id="PTHR11002">
    <property type="entry name" value="CARBONIC ANHYDRASE"/>
    <property type="match status" value="1"/>
</dbReference>
<comment type="catalytic activity">
    <reaction evidence="6 8">
        <text>hydrogencarbonate + H(+) = CO2 + H2O</text>
        <dbReference type="Rhea" id="RHEA:10748"/>
        <dbReference type="ChEBI" id="CHEBI:15377"/>
        <dbReference type="ChEBI" id="CHEBI:15378"/>
        <dbReference type="ChEBI" id="CHEBI:16526"/>
        <dbReference type="ChEBI" id="CHEBI:17544"/>
        <dbReference type="EC" id="4.2.1.1"/>
    </reaction>
</comment>
<evidence type="ECO:0000256" key="8">
    <source>
        <dbReference type="RuleBase" id="RU003956"/>
    </source>
</evidence>
<evidence type="ECO:0000256" key="1">
    <source>
        <dbReference type="ARBA" id="ARBA00006217"/>
    </source>
</evidence>
<dbReference type="CDD" id="cd03378">
    <property type="entry name" value="beta_CA_cladeC"/>
    <property type="match status" value="1"/>
</dbReference>
<proteinExistence type="inferred from homology"/>
<evidence type="ECO:0000256" key="2">
    <source>
        <dbReference type="ARBA" id="ARBA00012925"/>
    </source>
</evidence>
<protein>
    <recommendedName>
        <fullName evidence="2 8">Carbonic anhydrase</fullName>
        <ecNumber evidence="2 8">4.2.1.1</ecNumber>
    </recommendedName>
    <alternativeName>
        <fullName evidence="8">Carbonate dehydratase</fullName>
    </alternativeName>
</protein>
<feature type="binding site" evidence="7">
    <location>
        <position position="201"/>
    </location>
    <ligand>
        <name>Zn(2+)</name>
        <dbReference type="ChEBI" id="CHEBI:29105"/>
    </ligand>
</feature>
<keyword evidence="4 7" id="KW-0862">Zinc</keyword>
<dbReference type="SMART" id="SM00947">
    <property type="entry name" value="Pro_CA"/>
    <property type="match status" value="1"/>
</dbReference>
<dbReference type="Pfam" id="PF00484">
    <property type="entry name" value="Pro_CA"/>
    <property type="match status" value="1"/>
</dbReference>
<evidence type="ECO:0000256" key="5">
    <source>
        <dbReference type="ARBA" id="ARBA00023239"/>
    </source>
</evidence>
<evidence type="ECO:0000256" key="7">
    <source>
        <dbReference type="PIRSR" id="PIRSR601765-1"/>
    </source>
</evidence>
<comment type="similarity">
    <text evidence="1 8">Belongs to the beta-class carbonic anhydrase family.</text>
</comment>
<sequence>MLFSTALKQTAAAVAKQGNVRGFSMVARAAAKAPATMAKSFVAAQQWASLHTCGPNCAPHSNHSCRGAFCGVCQTPSAVSKTAGVRQMSTEAHGMDVSTPAGAIAALEAGNERFVKGDIMAPNRNMERLKELEGGQAPFAAFLSCADSRVPVEMIFDQGFGDVFICRIAGNIVNTETIGSLEFGCAVLGAKVLYVMGHSSCGAVNATMAGAAVPGVISSLYYGIKPACNHANGDLDTAIAENVKYQVAQLETSPVLKELVEAGKLEIVGGVYDLTTGKVNRV</sequence>
<evidence type="ECO:0000256" key="3">
    <source>
        <dbReference type="ARBA" id="ARBA00022723"/>
    </source>
</evidence>
<dbReference type="AlphaFoldDB" id="A0A7S3DS51"/>
<feature type="binding site" evidence="7">
    <location>
        <position position="147"/>
    </location>
    <ligand>
        <name>Zn(2+)</name>
        <dbReference type="ChEBI" id="CHEBI:29105"/>
    </ligand>
</feature>
<dbReference type="Gene3D" id="3.40.1050.10">
    <property type="entry name" value="Carbonic anhydrase"/>
    <property type="match status" value="1"/>
</dbReference>
<keyword evidence="5 8" id="KW-0456">Lyase</keyword>
<dbReference type="SUPFAM" id="SSF53056">
    <property type="entry name" value="beta-carbonic anhydrase, cab"/>
    <property type="match status" value="1"/>
</dbReference>
<name>A0A7S3DS51_9STRA</name>
<evidence type="ECO:0000313" key="9">
    <source>
        <dbReference type="EMBL" id="CAD9976693.1"/>
    </source>
</evidence>
<dbReference type="InterPro" id="IPR001765">
    <property type="entry name" value="Carbonic_anhydrase"/>
</dbReference>
<comment type="function">
    <text evidence="8">Reversible hydration of carbon dioxide.</text>
</comment>
<dbReference type="EC" id="4.2.1.1" evidence="2 8"/>
<organism evidence="9">
    <name type="scientific">Entomoneis paludosa</name>
    <dbReference type="NCBI Taxonomy" id="265537"/>
    <lineage>
        <taxon>Eukaryota</taxon>
        <taxon>Sar</taxon>
        <taxon>Stramenopiles</taxon>
        <taxon>Ochrophyta</taxon>
        <taxon>Bacillariophyta</taxon>
        <taxon>Bacillariophyceae</taxon>
        <taxon>Bacillariophycidae</taxon>
        <taxon>Entomoneidaceae</taxon>
        <taxon>Entomoneis</taxon>
    </lineage>
</organism>
<evidence type="ECO:0000256" key="4">
    <source>
        <dbReference type="ARBA" id="ARBA00022833"/>
    </source>
</evidence>
<feature type="binding site" evidence="7">
    <location>
        <position position="198"/>
    </location>
    <ligand>
        <name>Zn(2+)</name>
        <dbReference type="ChEBI" id="CHEBI:29105"/>
    </ligand>
</feature>
<dbReference type="GO" id="GO:0008270">
    <property type="term" value="F:zinc ion binding"/>
    <property type="evidence" value="ECO:0007669"/>
    <property type="project" value="UniProtKB-UniRule"/>
</dbReference>
<dbReference type="EMBL" id="HBHT01025080">
    <property type="protein sequence ID" value="CAD9976693.1"/>
    <property type="molecule type" value="Transcribed_RNA"/>
</dbReference>
<evidence type="ECO:0000256" key="6">
    <source>
        <dbReference type="ARBA" id="ARBA00048348"/>
    </source>
</evidence>
<comment type="cofactor">
    <cofactor evidence="7">
        <name>Zn(2+)</name>
        <dbReference type="ChEBI" id="CHEBI:29105"/>
    </cofactor>
    <text evidence="7">Binds 1 zinc ion per subunit.</text>
</comment>
<dbReference type="InterPro" id="IPR036874">
    <property type="entry name" value="Carbonic_anhydrase_sf"/>
</dbReference>
<accession>A0A7S3DS51</accession>